<dbReference type="InterPro" id="IPR003593">
    <property type="entry name" value="AAA+_ATPase"/>
</dbReference>
<dbReference type="EMBL" id="RSCE01000014">
    <property type="protein sequence ID" value="RSH77797.1"/>
    <property type="molecule type" value="Genomic_DNA"/>
</dbReference>
<comment type="caution">
    <text evidence="5">The sequence shown here is derived from an EMBL/GenBank/DDBJ whole genome shotgun (WGS) entry which is preliminary data.</text>
</comment>
<dbReference type="SMART" id="SM00382">
    <property type="entry name" value="AAA"/>
    <property type="match status" value="1"/>
</dbReference>
<dbReference type="PANTHER" id="PTHR10887:SF495">
    <property type="entry name" value="HELICASE SENATAXIN ISOFORM X1-RELATED"/>
    <property type="match status" value="1"/>
</dbReference>
<feature type="domain" description="AAA+ ATPase" evidence="3">
    <location>
        <begin position="916"/>
        <end position="1098"/>
    </location>
</feature>
<dbReference type="Gene3D" id="3.40.50.300">
    <property type="entry name" value="P-loop containing nucleotide triphosphate hydrolases"/>
    <property type="match status" value="3"/>
</dbReference>
<dbReference type="InterPro" id="IPR014001">
    <property type="entry name" value="Helicase_ATP-bd"/>
</dbReference>
<reference evidence="5 6" key="1">
    <citation type="submission" date="2018-11" db="EMBL/GenBank/DDBJ databases">
        <title>Genome sequence of Apiotrichum porosum DSM 27194.</title>
        <authorList>
            <person name="Aliyu H."/>
            <person name="Gorte O."/>
            <person name="Ochsenreither K."/>
        </authorList>
    </citation>
    <scope>NUCLEOTIDE SEQUENCE [LARGE SCALE GENOMIC DNA]</scope>
    <source>
        <strain evidence="5 6">DSM 27194</strain>
    </source>
</reference>
<dbReference type="PANTHER" id="PTHR10887">
    <property type="entry name" value="DNA2/NAM7 HELICASE FAMILY"/>
    <property type="match status" value="1"/>
</dbReference>
<evidence type="ECO:0000256" key="1">
    <source>
        <dbReference type="ARBA" id="ARBA00048432"/>
    </source>
</evidence>
<feature type="region of interest" description="Disordered" evidence="2">
    <location>
        <begin position="211"/>
        <end position="270"/>
    </location>
</feature>
<feature type="region of interest" description="Disordered" evidence="2">
    <location>
        <begin position="1"/>
        <end position="104"/>
    </location>
</feature>
<organism evidence="5 6">
    <name type="scientific">Apiotrichum porosum</name>
    <dbReference type="NCBI Taxonomy" id="105984"/>
    <lineage>
        <taxon>Eukaryota</taxon>
        <taxon>Fungi</taxon>
        <taxon>Dikarya</taxon>
        <taxon>Basidiomycota</taxon>
        <taxon>Agaricomycotina</taxon>
        <taxon>Tremellomycetes</taxon>
        <taxon>Trichosporonales</taxon>
        <taxon>Trichosporonaceae</taxon>
        <taxon>Apiotrichum</taxon>
    </lineage>
</organism>
<evidence type="ECO:0000259" key="3">
    <source>
        <dbReference type="SMART" id="SM00382"/>
    </source>
</evidence>
<keyword evidence="6" id="KW-1185">Reference proteome</keyword>
<proteinExistence type="predicted"/>
<dbReference type="OrthoDB" id="6513042at2759"/>
<keyword evidence="5" id="KW-0378">Hydrolase</keyword>
<feature type="compositionally biased region" description="Low complexity" evidence="2">
    <location>
        <begin position="338"/>
        <end position="351"/>
    </location>
</feature>
<feature type="compositionally biased region" description="Low complexity" evidence="2">
    <location>
        <begin position="389"/>
        <end position="402"/>
    </location>
</feature>
<dbReference type="Pfam" id="PF13087">
    <property type="entry name" value="AAA_12"/>
    <property type="match status" value="1"/>
</dbReference>
<keyword evidence="5" id="KW-0067">ATP-binding</keyword>
<gene>
    <name evidence="5" type="primary">SEN1_1</name>
    <name evidence="5" type="ORF">EHS24_002857</name>
</gene>
<dbReference type="InterPro" id="IPR041677">
    <property type="entry name" value="DNA2/NAM7_AAA_11"/>
</dbReference>
<dbReference type="InterPro" id="IPR041679">
    <property type="entry name" value="DNA2/NAM7-like_C"/>
</dbReference>
<dbReference type="Proteomes" id="UP000279236">
    <property type="component" value="Unassembled WGS sequence"/>
</dbReference>
<dbReference type="GO" id="GO:0003678">
    <property type="term" value="F:DNA helicase activity"/>
    <property type="evidence" value="ECO:0007669"/>
    <property type="project" value="UniProtKB-EC"/>
</dbReference>
<dbReference type="SMART" id="SM00487">
    <property type="entry name" value="DEXDc"/>
    <property type="match status" value="1"/>
</dbReference>
<dbReference type="InterPro" id="IPR027417">
    <property type="entry name" value="P-loop_NTPase"/>
</dbReference>
<dbReference type="SUPFAM" id="SSF52540">
    <property type="entry name" value="P-loop containing nucleoside triphosphate hydrolases"/>
    <property type="match status" value="1"/>
</dbReference>
<feature type="region of interest" description="Disordered" evidence="2">
    <location>
        <begin position="289"/>
        <end position="312"/>
    </location>
</feature>
<dbReference type="STRING" id="105984.A0A427XGA5"/>
<name>A0A427XGA5_9TREE</name>
<evidence type="ECO:0000256" key="2">
    <source>
        <dbReference type="SAM" id="MobiDB-lite"/>
    </source>
</evidence>
<evidence type="ECO:0000259" key="4">
    <source>
        <dbReference type="SMART" id="SM00487"/>
    </source>
</evidence>
<accession>A0A427XGA5</accession>
<keyword evidence="5" id="KW-0547">Nucleotide-binding</keyword>
<dbReference type="CDD" id="cd18808">
    <property type="entry name" value="SF1_C_Upf1"/>
    <property type="match status" value="1"/>
</dbReference>
<protein>
    <submittedName>
        <fullName evidence="5">DEAD-box type RNA helicase</fullName>
    </submittedName>
</protein>
<feature type="compositionally biased region" description="Polar residues" evidence="2">
    <location>
        <begin position="1"/>
        <end position="54"/>
    </location>
</feature>
<feature type="domain" description="Helicase ATP-binding" evidence="4">
    <location>
        <begin position="897"/>
        <end position="1111"/>
    </location>
</feature>
<evidence type="ECO:0000313" key="5">
    <source>
        <dbReference type="EMBL" id="RSH77797.1"/>
    </source>
</evidence>
<comment type="catalytic activity">
    <reaction evidence="1">
        <text>ATP + H2O = ADP + phosphate + H(+)</text>
        <dbReference type="Rhea" id="RHEA:13065"/>
        <dbReference type="ChEBI" id="CHEBI:15377"/>
        <dbReference type="ChEBI" id="CHEBI:15378"/>
        <dbReference type="ChEBI" id="CHEBI:30616"/>
        <dbReference type="ChEBI" id="CHEBI:43474"/>
        <dbReference type="ChEBI" id="CHEBI:456216"/>
        <dbReference type="EC" id="3.6.4.12"/>
    </reaction>
    <physiologicalReaction direction="left-to-right" evidence="1">
        <dbReference type="Rhea" id="RHEA:13066"/>
    </physiologicalReaction>
</comment>
<dbReference type="InterPro" id="IPR047187">
    <property type="entry name" value="SF1_C_Upf1"/>
</dbReference>
<dbReference type="InterPro" id="IPR045055">
    <property type="entry name" value="DNA2/NAM7-like"/>
</dbReference>
<feature type="region of interest" description="Disordered" evidence="2">
    <location>
        <begin position="332"/>
        <end position="407"/>
    </location>
</feature>
<evidence type="ECO:0000313" key="6">
    <source>
        <dbReference type="Proteomes" id="UP000279236"/>
    </source>
</evidence>
<sequence>MSSNSKQSSTDPQATGRQFNTPPVVNPSLARSFTSSNVTGTPTPQHSSTAQAQSEPAVRTPLRDSRPPLTPPTPTPTHFTCFGRPQDPSTSRSRPLPQPPRVVDTGREHHQYNAANPPPIYHFSTPRFGEHFGTQHLSPAGIPAFLNNSTYLTGTSMAPLLVLSSVDVLPPFSPHQSDVTHVSADGIVYDSYGRPFHVQRSTQYTVTPYAPHDHAQHDLHPPAVASWPHPPPGPVHAGPTEPQAPFVSQPVSATAPDPPSPNVPTHQHRLSVHTPTPSVQYEHVAVANTPSRPVTPPTPSHVTAPPSRDPIDTHYESEELAVHKADSTCVPAVTPNVSATDASSSTPPAAAEDSDGGWRVDHPRDSATTVKPKPPFTAKQLKTANLGGTTQPTTAAPAAAPPNETQKERCQTKTVCKYYELPQKPHSAPGQAVVFHPRVVAFEMGARATELASGQPVPIGCIYVVPSDLALDLPADDVASALYARQTGLSVVTGYGLNEFFATGVVPDESSHPLCKPIAFEPTDFPPVRVVSDNMGEILNRTAAAMRSETADFAFTRPRRLGKVSLRNDRARYVVLHPDDYWNDLPVDARDELWEGDDFAPHTLYTFSSTAISDMQQSLAQDKPVQFVRHHWFIQCLDKGRFSEPLPHDIIPRQEVFELVGSVKQSDPLSFLTRWSVRDLTFRWILDTSSAEPTYPRLQEEMSLLTNVPAGPIHSVEEFIKTFVPLFFAEFFHSLRAAADAAIDPFKQPPDRAPPFVTATLQKVEGDCDGVCCVFLKINWLVPDVDRPKDDDWTTINREAGSVLLLHRPSGKFVPVIVIRWSDNALRVHCLVDDVPELQEAPEFYLIQLTAINVVATAIMGIEHYDQRLVQEALTGRRVSEDQQPPVDPVLVKQIADNWQLNQSQAAAVATAVSTLDRVMLIKGPPGTGKTHTAAAIVSLVLSHTPHRRVLVLAPSNSSVDQAAARLRELKLLDGSSFAPSLVRVGRQQAISQYMSSHSLDTLVEIRFGETVDRQRRKVLTESDIICTTLAGADILRQYRLAFDYIFVEEAAQCTEVDMLTAYALADARTRLILIGDLSQLSALVHGPARHFNFEQSLFERLSRCYTKTVYLLNEQYRMCRRIAEFLSSTFYDNSLLSHPSVDKMGKLWGGDSGIMWYDVTGMDYRTASQSRTRFVEVPVVLSVLNQLQQAFQRNGSSHTPPSVGVIASYAAQRHKLQEAFDSAIEADPARWCPDTVDGFQGREKDIVSVSVGRSSGKTIGFLDNTRRLVVALSRARHLVILVGDADYMVKFSKPASDGTNPWVSLIDHTRRTGMFRKA</sequence>
<dbReference type="GeneID" id="39587400"/>
<keyword evidence="5" id="KW-0347">Helicase</keyword>
<dbReference type="RefSeq" id="XP_028472944.1">
    <property type="nucleotide sequence ID" value="XM_028618577.1"/>
</dbReference>
<feature type="compositionally biased region" description="Basic and acidic residues" evidence="2">
    <location>
        <begin position="211"/>
        <end position="220"/>
    </location>
</feature>
<dbReference type="Pfam" id="PF13086">
    <property type="entry name" value="AAA_11"/>
    <property type="match status" value="2"/>
</dbReference>
<feature type="compositionally biased region" description="Basic and acidic residues" evidence="2">
    <location>
        <begin position="356"/>
        <end position="365"/>
    </location>
</feature>